<organism evidence="1 2">
    <name type="scientific">Desulfitobacterium hafniense (strain DSM 10664 / DCB-2)</name>
    <dbReference type="NCBI Taxonomy" id="272564"/>
    <lineage>
        <taxon>Bacteria</taxon>
        <taxon>Bacillati</taxon>
        <taxon>Bacillota</taxon>
        <taxon>Clostridia</taxon>
        <taxon>Eubacteriales</taxon>
        <taxon>Desulfitobacteriaceae</taxon>
        <taxon>Desulfitobacterium</taxon>
    </lineage>
</organism>
<dbReference type="HOGENOM" id="CLU_929769_0_0_9"/>
<sequence>MTTYNTVIKKRNATNNGWDSVLPITTAENVLVNAEGDTLATHLADKVQHIPYAVATGAANAYAVTLNPAPTSYVDGMAISVKINVTNTGSSTLNINGLGAKNILKADLNLITSGKLKAGGIYTFRYNAEGPVFILQGEGGEYGTAGAGQVLAGYTVGTEGGLVNGSIPNFTDNTQWATGATGVYVENEIWLRPPAGYYDGSVAYVRVYDPNWAAANILAGKSILGLAGTAINGAGMKKVATGTVAATGNDQTISGLDFTPHWILMRDVGNNSKVYWISFAQGVNATYINTGNILSVGNGYFVFNSYNAKTMNWIAIE</sequence>
<dbReference type="RefSeq" id="WP_015945487.1">
    <property type="nucleotide sequence ID" value="NC_011830.1"/>
</dbReference>
<dbReference type="KEGG" id="dhd:Dhaf_4816"/>
<evidence type="ECO:0000313" key="2">
    <source>
        <dbReference type="Proteomes" id="UP000007726"/>
    </source>
</evidence>
<gene>
    <name evidence="1" type="ordered locus">Dhaf_4816</name>
</gene>
<dbReference type="EMBL" id="CP001336">
    <property type="protein sequence ID" value="ACL22811.1"/>
    <property type="molecule type" value="Genomic_DNA"/>
</dbReference>
<accession>B8FZ59</accession>
<dbReference type="AlphaFoldDB" id="B8FZ59"/>
<reference evidence="1 2" key="1">
    <citation type="journal article" date="2012" name="BMC Microbiol.">
        <title>Genome sequence of Desulfitobacterium hafniense DCB-2, a Gram-positive anaerobe capable of dehalogenation and metal reduction.</title>
        <authorList>
            <person name="Kim S.H."/>
            <person name="Harzman C."/>
            <person name="Davis J.K."/>
            <person name="Hutcheson R."/>
            <person name="Broderick J.B."/>
            <person name="Marsh T.L."/>
            <person name="Tiedje J.M."/>
        </authorList>
    </citation>
    <scope>NUCLEOTIDE SEQUENCE [LARGE SCALE GENOMIC DNA]</scope>
    <source>
        <strain evidence="2">DSM 10664 / DCB-2</strain>
    </source>
</reference>
<dbReference type="Proteomes" id="UP000007726">
    <property type="component" value="Chromosome"/>
</dbReference>
<evidence type="ECO:0000313" key="1">
    <source>
        <dbReference type="EMBL" id="ACL22811.1"/>
    </source>
</evidence>
<protein>
    <submittedName>
        <fullName evidence="1">Uncharacterized protein</fullName>
    </submittedName>
</protein>
<proteinExistence type="predicted"/>
<name>B8FZ59_DESHD</name>